<accession>A0A437MXV4</accession>
<organism evidence="1 2">
    <name type="scientific">Mucilaginibacter limnophilus</name>
    <dbReference type="NCBI Taxonomy" id="1932778"/>
    <lineage>
        <taxon>Bacteria</taxon>
        <taxon>Pseudomonadati</taxon>
        <taxon>Bacteroidota</taxon>
        <taxon>Sphingobacteriia</taxon>
        <taxon>Sphingobacteriales</taxon>
        <taxon>Sphingobacteriaceae</taxon>
        <taxon>Mucilaginibacter</taxon>
    </lineage>
</organism>
<sequence>MKKLISLFNRVTKCTCVTCMCGENCTCGDNCHCRMA</sequence>
<reference evidence="1 2" key="1">
    <citation type="submission" date="2019-01" db="EMBL/GenBank/DDBJ databases">
        <authorList>
            <person name="Chen W.-M."/>
        </authorList>
    </citation>
    <scope>NUCLEOTIDE SEQUENCE [LARGE SCALE GENOMIC DNA]</scope>
    <source>
        <strain evidence="1 2">YBJ-36</strain>
    </source>
</reference>
<evidence type="ECO:0000313" key="2">
    <source>
        <dbReference type="Proteomes" id="UP000282759"/>
    </source>
</evidence>
<dbReference type="EMBL" id="SACK01000001">
    <property type="protein sequence ID" value="RVU02488.1"/>
    <property type="molecule type" value="Genomic_DNA"/>
</dbReference>
<proteinExistence type="predicted"/>
<evidence type="ECO:0000313" key="1">
    <source>
        <dbReference type="EMBL" id="RVU02488.1"/>
    </source>
</evidence>
<gene>
    <name evidence="1" type="ORF">EOD41_00680</name>
</gene>
<name>A0A437MXV4_9SPHI</name>
<dbReference type="Proteomes" id="UP000282759">
    <property type="component" value="Unassembled WGS sequence"/>
</dbReference>
<dbReference type="AlphaFoldDB" id="A0A437MXV4"/>
<protein>
    <submittedName>
        <fullName evidence="1">Uncharacterized protein</fullName>
    </submittedName>
</protein>
<keyword evidence="2" id="KW-1185">Reference proteome</keyword>
<comment type="caution">
    <text evidence="1">The sequence shown here is derived from an EMBL/GenBank/DDBJ whole genome shotgun (WGS) entry which is preliminary data.</text>
</comment>